<dbReference type="Gene3D" id="3.40.50.12030">
    <property type="entry name" value="Uncharacterised protein family UPF0261, NC domain"/>
    <property type="match status" value="1"/>
</dbReference>
<dbReference type="SUPFAM" id="SSF51621">
    <property type="entry name" value="Phosphoenolpyruvate/pyruvate domain"/>
    <property type="match status" value="1"/>
</dbReference>
<comment type="caution">
    <text evidence="4">The sequence shown here is derived from an EMBL/GenBank/DDBJ whole genome shotgun (WGS) entry which is preliminary data.</text>
</comment>
<dbReference type="Proteomes" id="UP000034947">
    <property type="component" value="Unassembled WGS sequence"/>
</dbReference>
<dbReference type="Gene3D" id="3.20.20.70">
    <property type="entry name" value="Aldolase class I"/>
    <property type="match status" value="1"/>
</dbReference>
<dbReference type="AlphaFoldDB" id="A0A0F8X043"/>
<sequence>MPHIILLGTLDTKLSEILYLHDQLKETAARLASPLQISLIDCGRQAVNNPAITVSHTDLIAKYASGSRTQLLGLPRGQVIEFMIDCVSRCVEDLTRTDEIHGIIGAGGSGGTSLISAVMRKAAPIGLPKLIVSTIASGDTGPVVGECDISMMYSVVDIAGMNQLLGKVLGNAAGAMVGMASAYEHRLRHATPAEGNDGKLMKRKTRVGITMFGVTTPCVDRIRHHLEEKYSVEVYVFHATGHGGMAMERLVEEGHLDAILDITTTEICDLVAGGNMRCDRNRLEATLKRGIPNIISVGATDMVNFGPVEAVPAQYRGRKLMVHNPTVTLMRTSPAECQQVGDFILDKLHTFTQNPEMVEVWLPRGGVSLVSTAGSTFMDAEADGILANTLSSGLKGRGIRVVSDERDINDGGFAVAIAESLMTLIIQGDSSHVSISVFCALLTPLRLPSRSKRLVRPNQCSLLPLHSLAASNSIHIRLKMAPPTSRSEILARLRHQIEQGRPIVGAGAGIGLSAKSVEAGGGDLIVIYNSGRFRMAGCGSLAGLMPYSNANEVVVEMAAEVIPIVKNTPVVAGVCGTDPFKSMPKFLEQLKALGFAGVQNFPTVGLIDGQFRANLEETEMGYGKEVEMIRQAAQLGLLTTPYVFNVEEAIAMTKAGADILVAHMGLTTSGLIGARTGKSLDQCVSDIQAIRDTAVKLNPDIIVLCHGGPIARPEDARFILERVQGVHGFYGASSMERLPVEIAIKNTTADFKSISLKK</sequence>
<feature type="domain" description="TIM-barrel" evidence="2">
    <location>
        <begin position="488"/>
        <end position="754"/>
    </location>
</feature>
<dbReference type="InterPro" id="IPR009215">
    <property type="entry name" value="TIM-br_IGPS-like"/>
</dbReference>
<dbReference type="OrthoDB" id="10264588at2759"/>
<evidence type="ECO:0000259" key="3">
    <source>
        <dbReference type="Pfam" id="PF23189"/>
    </source>
</evidence>
<dbReference type="InterPro" id="IPR044122">
    <property type="entry name" value="UPF0261_N"/>
</dbReference>
<dbReference type="Gene3D" id="3.40.50.12020">
    <property type="entry name" value="Uncharacterised protein family UPF0261, NN domain"/>
    <property type="match status" value="1"/>
</dbReference>
<dbReference type="NCBIfam" id="NF002674">
    <property type="entry name" value="PRK02399.1-2"/>
    <property type="match status" value="1"/>
</dbReference>
<dbReference type="InterPro" id="IPR015813">
    <property type="entry name" value="Pyrv/PenolPyrv_kinase-like_dom"/>
</dbReference>
<feature type="domain" description="UPF0261" evidence="3">
    <location>
        <begin position="204"/>
        <end position="424"/>
    </location>
</feature>
<dbReference type="PANTHER" id="PTHR31862:SF1">
    <property type="entry name" value="UPF0261 DOMAIN PROTEIN (AFU_ORTHOLOGUE AFUA_1G10120)"/>
    <property type="match status" value="1"/>
</dbReference>
<reference evidence="4 5" key="1">
    <citation type="submission" date="2015-02" db="EMBL/GenBank/DDBJ databases">
        <title>Draft Genome Sequences of Two Closely-Related Aflatoxigenic Aspergillus Species Obtained from the Cote d'Ivoire.</title>
        <authorList>
            <person name="Moore G.G."/>
            <person name="Beltz S.B."/>
            <person name="Mack B.M."/>
        </authorList>
    </citation>
    <scope>NUCLEOTIDE SEQUENCE [LARGE SCALE GENOMIC DNA]</scope>
    <source>
        <strain evidence="4 5">SRRC1432</strain>
    </source>
</reference>
<dbReference type="InterPro" id="IPR013785">
    <property type="entry name" value="Aldolase_TIM"/>
</dbReference>
<accession>A0A0F8X043</accession>
<evidence type="ECO:0008006" key="6">
    <source>
        <dbReference type="Google" id="ProtNLM"/>
    </source>
</evidence>
<gene>
    <name evidence="4" type="ORF">AOCH_005607</name>
</gene>
<name>A0A0F8X043_9EURO</name>
<feature type="domain" description="UPF0261" evidence="1">
    <location>
        <begin position="2"/>
        <end position="184"/>
    </location>
</feature>
<dbReference type="InterPro" id="IPR051353">
    <property type="entry name" value="Tobamovirus_resist_UPF0261"/>
</dbReference>
<evidence type="ECO:0000313" key="5">
    <source>
        <dbReference type="Proteomes" id="UP000034947"/>
    </source>
</evidence>
<dbReference type="VEuPathDB" id="FungiDB:P175DRAFT_0133867"/>
<dbReference type="Pfam" id="PF06792">
    <property type="entry name" value="UPF0261"/>
    <property type="match status" value="1"/>
</dbReference>
<keyword evidence="5" id="KW-1185">Reference proteome</keyword>
<dbReference type="VEuPathDB" id="FungiDB:P175DRAFT_0529520"/>
<dbReference type="Pfam" id="PF23189">
    <property type="entry name" value="UPF0261_C"/>
    <property type="match status" value="1"/>
</dbReference>
<evidence type="ECO:0000259" key="1">
    <source>
        <dbReference type="Pfam" id="PF06792"/>
    </source>
</evidence>
<organism evidence="4 5">
    <name type="scientific">Aspergillus ochraceoroseus</name>
    <dbReference type="NCBI Taxonomy" id="138278"/>
    <lineage>
        <taxon>Eukaryota</taxon>
        <taxon>Fungi</taxon>
        <taxon>Dikarya</taxon>
        <taxon>Ascomycota</taxon>
        <taxon>Pezizomycotina</taxon>
        <taxon>Eurotiomycetes</taxon>
        <taxon>Eurotiomycetidae</taxon>
        <taxon>Eurotiales</taxon>
        <taxon>Aspergillaceae</taxon>
        <taxon>Aspergillus</taxon>
        <taxon>Aspergillus subgen. Nidulantes</taxon>
    </lineage>
</organism>
<dbReference type="EMBL" id="JYKN01000776">
    <property type="protein sequence ID" value="KKK23080.1"/>
    <property type="molecule type" value="Genomic_DNA"/>
</dbReference>
<evidence type="ECO:0000259" key="2">
    <source>
        <dbReference type="Pfam" id="PF09370"/>
    </source>
</evidence>
<evidence type="ECO:0000313" key="4">
    <source>
        <dbReference type="EMBL" id="KKK23080.1"/>
    </source>
</evidence>
<dbReference type="Pfam" id="PF09370">
    <property type="entry name" value="PEP_hydrolase"/>
    <property type="match status" value="1"/>
</dbReference>
<protein>
    <recommendedName>
        <fullName evidence="6">TIM-barrel domain-containing protein</fullName>
    </recommendedName>
</protein>
<dbReference type="GO" id="GO:0003824">
    <property type="term" value="F:catalytic activity"/>
    <property type="evidence" value="ECO:0007669"/>
    <property type="project" value="InterPro"/>
</dbReference>
<dbReference type="InterPro" id="IPR056778">
    <property type="entry name" value="UPF0261_C"/>
</dbReference>
<proteinExistence type="predicted"/>
<dbReference type="CDD" id="cd15488">
    <property type="entry name" value="Tm-1-like"/>
    <property type="match status" value="1"/>
</dbReference>
<dbReference type="Gene3D" id="1.20.5.460">
    <property type="entry name" value="Single helix bin"/>
    <property type="match status" value="1"/>
</dbReference>
<dbReference type="PANTHER" id="PTHR31862">
    <property type="entry name" value="UPF0261 DOMAIN PROTEIN (AFU_ORTHOLOGUE AFUA_1G10120)"/>
    <property type="match status" value="1"/>
</dbReference>